<dbReference type="EMBL" id="JBHSDK010000005">
    <property type="protein sequence ID" value="MFC4334487.1"/>
    <property type="molecule type" value="Genomic_DNA"/>
</dbReference>
<evidence type="ECO:0000259" key="1">
    <source>
        <dbReference type="SMART" id="SM00746"/>
    </source>
</evidence>
<evidence type="ECO:0000313" key="2">
    <source>
        <dbReference type="EMBL" id="MFC4334487.1"/>
    </source>
</evidence>
<reference evidence="3" key="1">
    <citation type="journal article" date="2019" name="Int. J. Syst. Evol. Microbiol.">
        <title>The Global Catalogue of Microorganisms (GCM) 10K type strain sequencing project: providing services to taxonomists for standard genome sequencing and annotation.</title>
        <authorList>
            <consortium name="The Broad Institute Genomics Platform"/>
            <consortium name="The Broad Institute Genome Sequencing Center for Infectious Disease"/>
            <person name="Wu L."/>
            <person name="Ma J."/>
        </authorList>
    </citation>
    <scope>NUCLEOTIDE SEQUENCE [LARGE SCALE GENOMIC DNA]</scope>
    <source>
        <strain evidence="3">IBRC-M 10908</strain>
    </source>
</reference>
<dbReference type="SMART" id="SM00746">
    <property type="entry name" value="TRASH"/>
    <property type="match status" value="1"/>
</dbReference>
<dbReference type="Proteomes" id="UP001595823">
    <property type="component" value="Unassembled WGS sequence"/>
</dbReference>
<dbReference type="InterPro" id="IPR011017">
    <property type="entry name" value="TRASH_dom"/>
</dbReference>
<keyword evidence="3" id="KW-1185">Reference proteome</keyword>
<organism evidence="2 3">
    <name type="scientific">Salininema proteolyticum</name>
    <dbReference type="NCBI Taxonomy" id="1607685"/>
    <lineage>
        <taxon>Bacteria</taxon>
        <taxon>Bacillati</taxon>
        <taxon>Actinomycetota</taxon>
        <taxon>Actinomycetes</taxon>
        <taxon>Glycomycetales</taxon>
        <taxon>Glycomycetaceae</taxon>
        <taxon>Salininema</taxon>
    </lineage>
</organism>
<comment type="caution">
    <text evidence="2">The sequence shown here is derived from an EMBL/GenBank/DDBJ whole genome shotgun (WGS) entry which is preliminary data.</text>
</comment>
<accession>A0ABV8TVI9</accession>
<protein>
    <recommendedName>
        <fullName evidence="1">TRASH domain-containing protein</fullName>
    </recommendedName>
</protein>
<evidence type="ECO:0000313" key="3">
    <source>
        <dbReference type="Proteomes" id="UP001595823"/>
    </source>
</evidence>
<gene>
    <name evidence="2" type="ORF">ACFPET_04660</name>
</gene>
<dbReference type="RefSeq" id="WP_380618257.1">
    <property type="nucleotide sequence ID" value="NZ_JBHSDK010000005.1"/>
</dbReference>
<proteinExistence type="predicted"/>
<feature type="domain" description="TRASH" evidence="1">
    <location>
        <begin position="148"/>
        <end position="185"/>
    </location>
</feature>
<name>A0ABV8TVI9_9ACTN</name>
<sequence length="189" mass="20397">MISIEVNVPAERLDRMERVRLAESLTAHRLLGSAEETGEIGADPGVLALYESLTTVSVREHDVWIADRVTVDLTVGTWAKDMASHLVAAVSRRLEEAGFEQSIVYVRGIAEGCYGLDGEIVGISAFTGMIDRAKVNSTEDAPEGSFIDPVCGAVVPAEQAVLLELDGEVHGFCCPGCRGHFAKKRRKTL</sequence>